<organism evidence="1 2">
    <name type="scientific">Cinara cedri</name>
    <dbReference type="NCBI Taxonomy" id="506608"/>
    <lineage>
        <taxon>Eukaryota</taxon>
        <taxon>Metazoa</taxon>
        <taxon>Ecdysozoa</taxon>
        <taxon>Arthropoda</taxon>
        <taxon>Hexapoda</taxon>
        <taxon>Insecta</taxon>
        <taxon>Pterygota</taxon>
        <taxon>Neoptera</taxon>
        <taxon>Paraneoptera</taxon>
        <taxon>Hemiptera</taxon>
        <taxon>Sternorrhyncha</taxon>
        <taxon>Aphidomorpha</taxon>
        <taxon>Aphidoidea</taxon>
        <taxon>Aphididae</taxon>
        <taxon>Lachninae</taxon>
        <taxon>Cinara</taxon>
    </lineage>
</organism>
<dbReference type="InterPro" id="IPR036397">
    <property type="entry name" value="RNaseH_sf"/>
</dbReference>
<evidence type="ECO:0000313" key="2">
    <source>
        <dbReference type="Proteomes" id="UP000325440"/>
    </source>
</evidence>
<dbReference type="OrthoDB" id="6610322at2759"/>
<dbReference type="Gene3D" id="3.30.420.10">
    <property type="entry name" value="Ribonuclease H-like superfamily/Ribonuclease H"/>
    <property type="match status" value="1"/>
</dbReference>
<accession>A0A5E4M5T3</accession>
<proteinExistence type="predicted"/>
<dbReference type="EMBL" id="CABPRJ010000010">
    <property type="protein sequence ID" value="VVC25244.1"/>
    <property type="molecule type" value="Genomic_DNA"/>
</dbReference>
<dbReference type="AlphaFoldDB" id="A0A5E4M5T3"/>
<gene>
    <name evidence="1" type="ORF">CINCED_3A001052</name>
</gene>
<protein>
    <submittedName>
        <fullName evidence="1">Uncharacterized protein</fullName>
    </submittedName>
</protein>
<sequence length="114" mass="13321">MEERNAFYEKMDKYYKFKSTNLNFVHFQKNSSFHRTIGRSPYKALFGNDPNIRLRTSNLPSDLLKKLITEEDLKHISQIKKIKKRSIACSICKAKNNEIICQLCNSSKKNTNSS</sequence>
<keyword evidence="2" id="KW-1185">Reference proteome</keyword>
<dbReference type="Proteomes" id="UP000325440">
    <property type="component" value="Unassembled WGS sequence"/>
</dbReference>
<dbReference type="GO" id="GO:0003676">
    <property type="term" value="F:nucleic acid binding"/>
    <property type="evidence" value="ECO:0007669"/>
    <property type="project" value="InterPro"/>
</dbReference>
<evidence type="ECO:0000313" key="1">
    <source>
        <dbReference type="EMBL" id="VVC25244.1"/>
    </source>
</evidence>
<reference evidence="1 2" key="1">
    <citation type="submission" date="2019-08" db="EMBL/GenBank/DDBJ databases">
        <authorList>
            <person name="Alioto T."/>
            <person name="Alioto T."/>
            <person name="Gomez Garrido J."/>
        </authorList>
    </citation>
    <scope>NUCLEOTIDE SEQUENCE [LARGE SCALE GENOMIC DNA]</scope>
</reference>
<name>A0A5E4M5T3_9HEMI</name>